<dbReference type="GO" id="GO:0042301">
    <property type="term" value="F:phosphate ion binding"/>
    <property type="evidence" value="ECO:0007669"/>
    <property type="project" value="UniProtKB-UniRule"/>
</dbReference>
<dbReference type="Proteomes" id="UP000287605">
    <property type="component" value="Unassembled WGS sequence"/>
</dbReference>
<accession>A0A430B5R5</accession>
<keyword evidence="15" id="KW-1185">Reference proteome</keyword>
<reference evidence="14 15" key="1">
    <citation type="submission" date="2017-05" db="EMBL/GenBank/DDBJ databases">
        <title>Vagococcus spp. assemblies.</title>
        <authorList>
            <person name="Gulvik C.A."/>
        </authorList>
    </citation>
    <scope>NUCLEOTIDE SEQUENCE [LARGE SCALE GENOMIC DNA]</scope>
    <source>
        <strain evidence="14 15">CCUG 51432</strain>
    </source>
</reference>
<evidence type="ECO:0000256" key="2">
    <source>
        <dbReference type="ARBA" id="ARBA00004193"/>
    </source>
</evidence>
<keyword evidence="7 12" id="KW-0592">Phosphate transport</keyword>
<proteinExistence type="inferred from homology"/>
<comment type="function">
    <text evidence="1">Part of the ABC transporter complex PstSACB involved in phosphate import.</text>
</comment>
<evidence type="ECO:0000256" key="10">
    <source>
        <dbReference type="ARBA" id="ARBA00023139"/>
    </source>
</evidence>
<dbReference type="PANTHER" id="PTHR30570">
    <property type="entry name" value="PERIPLASMIC PHOSPHATE BINDING COMPONENT OF PHOSPHATE ABC TRANSPORTER"/>
    <property type="match status" value="1"/>
</dbReference>
<dbReference type="RefSeq" id="WP_126806276.1">
    <property type="nucleotide sequence ID" value="NZ_NGKA01000001.1"/>
</dbReference>
<evidence type="ECO:0000256" key="3">
    <source>
        <dbReference type="ARBA" id="ARBA00008725"/>
    </source>
</evidence>
<dbReference type="Gene3D" id="3.40.190.10">
    <property type="entry name" value="Periplasmic binding protein-like II"/>
    <property type="match status" value="2"/>
</dbReference>
<feature type="chain" id="PRO_5039753404" description="Phosphate-binding protein" evidence="12">
    <location>
        <begin position="22"/>
        <end position="302"/>
    </location>
</feature>
<dbReference type="PROSITE" id="PS51257">
    <property type="entry name" value="PROKAR_LIPOPROTEIN"/>
    <property type="match status" value="1"/>
</dbReference>
<comment type="subcellular location">
    <subcellularLocation>
        <location evidence="2 12">Cell membrane</location>
        <topology evidence="2 12">Lipid-anchor</topology>
    </subcellularLocation>
</comment>
<organism evidence="14 15">
    <name type="scientific">Vagococcus elongatus</name>
    <dbReference type="NCBI Taxonomy" id="180344"/>
    <lineage>
        <taxon>Bacteria</taxon>
        <taxon>Bacillati</taxon>
        <taxon>Bacillota</taxon>
        <taxon>Bacilli</taxon>
        <taxon>Lactobacillales</taxon>
        <taxon>Enterococcaceae</taxon>
        <taxon>Vagococcus</taxon>
    </lineage>
</organism>
<evidence type="ECO:0000256" key="4">
    <source>
        <dbReference type="ARBA" id="ARBA00011529"/>
    </source>
</evidence>
<evidence type="ECO:0000313" key="14">
    <source>
        <dbReference type="EMBL" id="RSU15653.1"/>
    </source>
</evidence>
<dbReference type="AlphaFoldDB" id="A0A430B5R5"/>
<dbReference type="PANTHER" id="PTHR30570:SF4">
    <property type="entry name" value="PHOSPHATE-BINDING PROTEIN PSTS 1"/>
    <property type="match status" value="1"/>
</dbReference>
<sequence>MKKIGIAGLLAAVLLITGACGGGETAESGSGSSDKSQGNDNKKVEITAVGSTALQPLVEQIAEIYMTDHPNYSIVVQGGGSGTGLTQVSTGAVDIGNSDVFAEEKEGIDSSAIKDHQVAVVGMGPVVNKDVGVDDVSHDELIDIFTGKIKNWKELGGKDQEIVVVNRAQGSGTRATFEKWGLNDAQSVASQEQDSSGTVKKIVAETPGAISYLVFSYFDDSLNPLKIDGVEPTEENVATNDWKIWSYEHMYTEKDASSDITAFLDYIMTEDVQKNVVAELNYIPITSMKISRDLEGNVETVK</sequence>
<dbReference type="InterPro" id="IPR024370">
    <property type="entry name" value="PBP_domain"/>
</dbReference>
<evidence type="ECO:0000256" key="5">
    <source>
        <dbReference type="ARBA" id="ARBA00022448"/>
    </source>
</evidence>
<keyword evidence="6 12" id="KW-1003">Cell membrane</keyword>
<comment type="subunit">
    <text evidence="4 12">The complex is composed of two ATP-binding proteins (PstB), two transmembrane proteins (PstC and PstA) and a solute-binding protein (PstS).</text>
</comment>
<keyword evidence="10 12" id="KW-0564">Palmitate</keyword>
<protein>
    <recommendedName>
        <fullName evidence="12">Phosphate-binding protein</fullName>
    </recommendedName>
</protein>
<dbReference type="SUPFAM" id="SSF53850">
    <property type="entry name" value="Periplasmic binding protein-like II"/>
    <property type="match status" value="1"/>
</dbReference>
<evidence type="ECO:0000256" key="7">
    <source>
        <dbReference type="ARBA" id="ARBA00022592"/>
    </source>
</evidence>
<dbReference type="Pfam" id="PF12849">
    <property type="entry name" value="PBP_like_2"/>
    <property type="match status" value="1"/>
</dbReference>
<evidence type="ECO:0000256" key="12">
    <source>
        <dbReference type="RuleBase" id="RU367119"/>
    </source>
</evidence>
<keyword evidence="11 12" id="KW-0449">Lipoprotein</keyword>
<comment type="similarity">
    <text evidence="3 12">Belongs to the PstS family.</text>
</comment>
<dbReference type="GO" id="GO:0006817">
    <property type="term" value="P:phosphate ion transport"/>
    <property type="evidence" value="ECO:0007669"/>
    <property type="project" value="UniProtKB-UniRule"/>
</dbReference>
<evidence type="ECO:0000256" key="6">
    <source>
        <dbReference type="ARBA" id="ARBA00022475"/>
    </source>
</evidence>
<evidence type="ECO:0000256" key="1">
    <source>
        <dbReference type="ARBA" id="ARBA00002841"/>
    </source>
</evidence>
<feature type="signal peptide" evidence="12">
    <location>
        <begin position="1"/>
        <end position="21"/>
    </location>
</feature>
<evidence type="ECO:0000256" key="8">
    <source>
        <dbReference type="ARBA" id="ARBA00022729"/>
    </source>
</evidence>
<dbReference type="CDD" id="cd13653">
    <property type="entry name" value="PBP2_phosphate_like_1"/>
    <property type="match status" value="1"/>
</dbReference>
<evidence type="ECO:0000256" key="9">
    <source>
        <dbReference type="ARBA" id="ARBA00023136"/>
    </source>
</evidence>
<dbReference type="InterPro" id="IPR011862">
    <property type="entry name" value="Phos-bd"/>
</dbReference>
<keyword evidence="9" id="KW-0472">Membrane</keyword>
<feature type="domain" description="PBP" evidence="13">
    <location>
        <begin position="41"/>
        <end position="270"/>
    </location>
</feature>
<keyword evidence="8 12" id="KW-0732">Signal</keyword>
<comment type="caution">
    <text evidence="14">The sequence shown here is derived from an EMBL/GenBank/DDBJ whole genome shotgun (WGS) entry which is preliminary data.</text>
</comment>
<keyword evidence="5 12" id="KW-0813">Transport</keyword>
<evidence type="ECO:0000256" key="11">
    <source>
        <dbReference type="ARBA" id="ARBA00023288"/>
    </source>
</evidence>
<name>A0A430B5R5_9ENTE</name>
<dbReference type="OrthoDB" id="9790048at2"/>
<dbReference type="InterPro" id="IPR050811">
    <property type="entry name" value="Phosphate_ABC_transporter"/>
</dbReference>
<evidence type="ECO:0000259" key="13">
    <source>
        <dbReference type="Pfam" id="PF12849"/>
    </source>
</evidence>
<comment type="function">
    <text evidence="12">Involved in the system for phosphate transport across the cytoplasmic membrane.</text>
</comment>
<dbReference type="GO" id="GO:0005886">
    <property type="term" value="C:plasma membrane"/>
    <property type="evidence" value="ECO:0007669"/>
    <property type="project" value="UniProtKB-SubCell"/>
</dbReference>
<dbReference type="EMBL" id="NGKA01000001">
    <property type="protein sequence ID" value="RSU15653.1"/>
    <property type="molecule type" value="Genomic_DNA"/>
</dbReference>
<dbReference type="NCBIfam" id="TIGR02136">
    <property type="entry name" value="ptsS_2"/>
    <property type="match status" value="1"/>
</dbReference>
<gene>
    <name evidence="14" type="ORF">CBF29_00840</name>
</gene>
<evidence type="ECO:0000313" key="15">
    <source>
        <dbReference type="Proteomes" id="UP000287605"/>
    </source>
</evidence>